<keyword evidence="5" id="KW-0653">Protein transport</keyword>
<gene>
    <name evidence="12" type="ORF">BDA99DRAFT_526523</name>
</gene>
<dbReference type="PANTHER" id="PTHR13302:SF8">
    <property type="entry name" value="CONSERVED OLIGOMERIC GOLGI COMPLEX SUBUNIT 3"/>
    <property type="match status" value="1"/>
</dbReference>
<keyword evidence="6" id="KW-0333">Golgi apparatus</keyword>
<proteinExistence type="inferred from homology"/>
<dbReference type="InterPro" id="IPR048320">
    <property type="entry name" value="COG3_N"/>
</dbReference>
<feature type="compositionally biased region" description="Polar residues" evidence="9">
    <location>
        <begin position="555"/>
        <end position="580"/>
    </location>
</feature>
<dbReference type="InterPro" id="IPR007265">
    <property type="entry name" value="COG_su3"/>
</dbReference>
<evidence type="ECO:0000313" key="13">
    <source>
        <dbReference type="Proteomes" id="UP001209540"/>
    </source>
</evidence>
<evidence type="ECO:0000259" key="11">
    <source>
        <dbReference type="Pfam" id="PF20671"/>
    </source>
</evidence>
<comment type="subcellular location">
    <subcellularLocation>
        <location evidence="1">Golgi apparatus membrane</location>
        <topology evidence="1">Peripheral membrane protein</topology>
    </subcellularLocation>
</comment>
<dbReference type="InterPro" id="IPR048685">
    <property type="entry name" value="COG3_C"/>
</dbReference>
<keyword evidence="4" id="KW-0813">Transport</keyword>
<accession>A0AAD5K1M1</accession>
<evidence type="ECO:0000313" key="12">
    <source>
        <dbReference type="EMBL" id="KAI9246933.1"/>
    </source>
</evidence>
<organism evidence="12 13">
    <name type="scientific">Phascolomyces articulosus</name>
    <dbReference type="NCBI Taxonomy" id="60185"/>
    <lineage>
        <taxon>Eukaryota</taxon>
        <taxon>Fungi</taxon>
        <taxon>Fungi incertae sedis</taxon>
        <taxon>Mucoromycota</taxon>
        <taxon>Mucoromycotina</taxon>
        <taxon>Mucoromycetes</taxon>
        <taxon>Mucorales</taxon>
        <taxon>Lichtheimiaceae</taxon>
        <taxon>Phascolomyces</taxon>
    </lineage>
</organism>
<evidence type="ECO:0000256" key="2">
    <source>
        <dbReference type="ARBA" id="ARBA00009936"/>
    </source>
</evidence>
<dbReference type="GO" id="GO:0007030">
    <property type="term" value="P:Golgi organization"/>
    <property type="evidence" value="ECO:0007669"/>
    <property type="project" value="TreeGrafter"/>
</dbReference>
<reference evidence="12" key="2">
    <citation type="submission" date="2023-02" db="EMBL/GenBank/DDBJ databases">
        <authorList>
            <consortium name="DOE Joint Genome Institute"/>
            <person name="Mondo S.J."/>
            <person name="Chang Y."/>
            <person name="Wang Y."/>
            <person name="Ahrendt S."/>
            <person name="Andreopoulos W."/>
            <person name="Barry K."/>
            <person name="Beard J."/>
            <person name="Benny G.L."/>
            <person name="Blankenship S."/>
            <person name="Bonito G."/>
            <person name="Cuomo C."/>
            <person name="Desiro A."/>
            <person name="Gervers K.A."/>
            <person name="Hundley H."/>
            <person name="Kuo A."/>
            <person name="LaButti K."/>
            <person name="Lang B.F."/>
            <person name="Lipzen A."/>
            <person name="O'Donnell K."/>
            <person name="Pangilinan J."/>
            <person name="Reynolds N."/>
            <person name="Sandor L."/>
            <person name="Smith M.W."/>
            <person name="Tsang A."/>
            <person name="Grigoriev I.V."/>
            <person name="Stajich J.E."/>
            <person name="Spatafora J.W."/>
        </authorList>
    </citation>
    <scope>NUCLEOTIDE SEQUENCE</scope>
    <source>
        <strain evidence="12">RSA 2281</strain>
    </source>
</reference>
<feature type="region of interest" description="Disordered" evidence="9">
    <location>
        <begin position="541"/>
        <end position="580"/>
    </location>
</feature>
<evidence type="ECO:0000259" key="10">
    <source>
        <dbReference type="Pfam" id="PF04136"/>
    </source>
</evidence>
<comment type="similarity">
    <text evidence="2">Belongs to the COG3 family.</text>
</comment>
<dbReference type="Pfam" id="PF20671">
    <property type="entry name" value="COG3_C"/>
    <property type="match status" value="1"/>
</dbReference>
<feature type="domain" description="Conserved oligomeric Golgi complex subunit 3 N-terminal" evidence="10">
    <location>
        <begin position="146"/>
        <end position="289"/>
    </location>
</feature>
<dbReference type="Proteomes" id="UP001209540">
    <property type="component" value="Unassembled WGS sequence"/>
</dbReference>
<evidence type="ECO:0000256" key="4">
    <source>
        <dbReference type="ARBA" id="ARBA00022448"/>
    </source>
</evidence>
<evidence type="ECO:0000256" key="7">
    <source>
        <dbReference type="ARBA" id="ARBA00023136"/>
    </source>
</evidence>
<evidence type="ECO:0000256" key="3">
    <source>
        <dbReference type="ARBA" id="ARBA00020976"/>
    </source>
</evidence>
<evidence type="ECO:0000256" key="5">
    <source>
        <dbReference type="ARBA" id="ARBA00022927"/>
    </source>
</evidence>
<dbReference type="GO" id="GO:0005801">
    <property type="term" value="C:cis-Golgi network"/>
    <property type="evidence" value="ECO:0007669"/>
    <property type="project" value="InterPro"/>
</dbReference>
<dbReference type="GO" id="GO:0000139">
    <property type="term" value="C:Golgi membrane"/>
    <property type="evidence" value="ECO:0007669"/>
    <property type="project" value="UniProtKB-SubCell"/>
</dbReference>
<comment type="caution">
    <text evidence="12">The sequence shown here is derived from an EMBL/GenBank/DDBJ whole genome shotgun (WGS) entry which is preliminary data.</text>
</comment>
<evidence type="ECO:0000256" key="1">
    <source>
        <dbReference type="ARBA" id="ARBA00004395"/>
    </source>
</evidence>
<dbReference type="GO" id="GO:0006886">
    <property type="term" value="P:intracellular protein transport"/>
    <property type="evidence" value="ECO:0007669"/>
    <property type="project" value="InterPro"/>
</dbReference>
<evidence type="ECO:0000256" key="8">
    <source>
        <dbReference type="ARBA" id="ARBA00031339"/>
    </source>
</evidence>
<keyword evidence="7" id="KW-0472">Membrane</keyword>
<dbReference type="EMBL" id="JAIXMP010000044">
    <property type="protein sequence ID" value="KAI9246933.1"/>
    <property type="molecule type" value="Genomic_DNA"/>
</dbReference>
<keyword evidence="13" id="KW-1185">Reference proteome</keyword>
<dbReference type="Pfam" id="PF04136">
    <property type="entry name" value="COG3_N"/>
    <property type="match status" value="1"/>
</dbReference>
<dbReference type="GO" id="GO:0006891">
    <property type="term" value="P:intra-Golgi vesicle-mediated transport"/>
    <property type="evidence" value="ECO:0007669"/>
    <property type="project" value="TreeGrafter"/>
</dbReference>
<dbReference type="PANTHER" id="PTHR13302">
    <property type="entry name" value="CONSERVED OLIGOMERIC GOLGI COMPLEX COMPONENT 3"/>
    <property type="match status" value="1"/>
</dbReference>
<dbReference type="GO" id="GO:0017119">
    <property type="term" value="C:Golgi transport complex"/>
    <property type="evidence" value="ECO:0007669"/>
    <property type="project" value="TreeGrafter"/>
</dbReference>
<name>A0AAD5K1M1_9FUNG</name>
<reference evidence="12" key="1">
    <citation type="journal article" date="2022" name="IScience">
        <title>Evolution of zygomycete secretomes and the origins of terrestrial fungal ecologies.</title>
        <authorList>
            <person name="Chang Y."/>
            <person name="Wang Y."/>
            <person name="Mondo S."/>
            <person name="Ahrendt S."/>
            <person name="Andreopoulos W."/>
            <person name="Barry K."/>
            <person name="Beard J."/>
            <person name="Benny G.L."/>
            <person name="Blankenship S."/>
            <person name="Bonito G."/>
            <person name="Cuomo C."/>
            <person name="Desiro A."/>
            <person name="Gervers K.A."/>
            <person name="Hundley H."/>
            <person name="Kuo A."/>
            <person name="LaButti K."/>
            <person name="Lang B.F."/>
            <person name="Lipzen A."/>
            <person name="O'Donnell K."/>
            <person name="Pangilinan J."/>
            <person name="Reynolds N."/>
            <person name="Sandor L."/>
            <person name="Smith M.E."/>
            <person name="Tsang A."/>
            <person name="Grigoriev I.V."/>
            <person name="Stajich J.E."/>
            <person name="Spatafora J.W."/>
        </authorList>
    </citation>
    <scope>NUCLEOTIDE SEQUENCE</scope>
    <source>
        <strain evidence="12">RSA 2281</strain>
    </source>
</reference>
<dbReference type="AlphaFoldDB" id="A0AAD5K1M1"/>
<evidence type="ECO:0000256" key="6">
    <source>
        <dbReference type="ARBA" id="ARBA00023034"/>
    </source>
</evidence>
<feature type="domain" description="Conserved oligomeric Golgi complex subunit 3 C-terminal" evidence="11">
    <location>
        <begin position="315"/>
        <end position="672"/>
    </location>
</feature>
<sequence length="857" mass="97947">MARVSGNISLEQWELKTQLTETELQSVYDLQDACDELPLPTNWISASPALAKSSSGVRTPESFSNATLTPLNAGALSSRLTALTARPRSSTNLLVETAAADSEFQTRSAHGIGSDKPIETLQHFFDWFALMESEMEKDQEDVYRNYLSVVSLYRESCNEFLTDLKATSELFDELGSEYGYVEKRTRSLQTACEKLLNEQERLIKLADALAERLAYFNQLEPIAKLFNSPGDDVCLHPDFVPMLQKLDECIEYMQQHLKYRDAELYLMRFRQCMTRGMTVVKMYLVTTIKSLGYDIYKQISSKPADQSLALSKQTTLFYVKFRMISPTTKPLSIELEKRCEGHKEYQSLYQDTLNAYFQTRQNLLGPVISRKIQELGPYGDLLSFARSGCAYMMNLCMDEFNLFYNFFRSGEDELYAFLDLLTSYLYDYLRPRIIHENNISVLSELCSIFQMYILRDDSLTADDSTTDDNERHKLEFGHLIQNVLEDSQGRLVFRAQTYIDNDIQKYQPTPEDYEVYAATAIDHITKTSIVLEGSKAFTENPGVPATLPIEEADTSDTPSNEKQNSSVDISESPLGQGTDSTRGWFPTLQKTLWILSKLYHCVQTVVFEDLAQDAVSLCNESLKNAAEIITTKKSRLDSQVFLIKHLLVLKEQLAPFEANLVHSGKALDFSHVTDTLNSFQQNRSLIFNPNALIGLAQRGMPRVVEISLDSRRDIDRELKRVCEDFITDCARGAVEPLANFMVKISTVRSVHIETRDQSLTKDVQDTAKQFKESAGERIRFVLKKLREYVNDYKIEQILMKPIQTNILEQYKAFIQKVEVELKLEIAEEPLMSVEAMAVWLSQLKDQIEEEPLEQQQL</sequence>
<evidence type="ECO:0000256" key="9">
    <source>
        <dbReference type="SAM" id="MobiDB-lite"/>
    </source>
</evidence>
<protein>
    <recommendedName>
        <fullName evidence="3">Conserved oligomeric Golgi complex subunit 3</fullName>
    </recommendedName>
    <alternativeName>
        <fullName evidence="8">Component of oligomeric Golgi complex 3</fullName>
    </alternativeName>
</protein>